<dbReference type="GO" id="GO:0009898">
    <property type="term" value="C:cytoplasmic side of plasma membrane"/>
    <property type="evidence" value="ECO:0007669"/>
    <property type="project" value="TreeGrafter"/>
</dbReference>
<dbReference type="CTD" id="20237601"/>
<dbReference type="PROSITE" id="PS50105">
    <property type="entry name" value="SAM_DOMAIN"/>
    <property type="match status" value="1"/>
</dbReference>
<dbReference type="PANTHER" id="PTHR20843:SF0">
    <property type="entry name" value="PROTEIN AVEUGLE"/>
    <property type="match status" value="1"/>
</dbReference>
<dbReference type="RefSeq" id="XP_009048856.1">
    <property type="nucleotide sequence ID" value="XM_009050608.1"/>
</dbReference>
<dbReference type="PANTHER" id="PTHR20843">
    <property type="entry name" value="STERILE ALPHA MOTIF DOMAIN CONTAINING PROTEIN 10"/>
    <property type="match status" value="1"/>
</dbReference>
<keyword evidence="5" id="KW-1185">Reference proteome</keyword>
<evidence type="ECO:0000259" key="3">
    <source>
        <dbReference type="PROSITE" id="PS50105"/>
    </source>
</evidence>
<dbReference type="GO" id="GO:0007169">
    <property type="term" value="P:cell surface receptor protein tyrosine kinase signaling pathway"/>
    <property type="evidence" value="ECO:0007669"/>
    <property type="project" value="TreeGrafter"/>
</dbReference>
<keyword evidence="2" id="KW-1133">Transmembrane helix</keyword>
<dbReference type="InterPro" id="IPR052268">
    <property type="entry name" value="SAM_domain-containing_protein"/>
</dbReference>
<dbReference type="OMA" id="IMKLHLK"/>
<dbReference type="SMART" id="SM00454">
    <property type="entry name" value="SAM"/>
    <property type="match status" value="1"/>
</dbReference>
<feature type="domain" description="SAM" evidence="3">
    <location>
        <begin position="80"/>
        <end position="146"/>
    </location>
</feature>
<gene>
    <name evidence="4" type="ORF">LOTGIDRAFT_158026</name>
</gene>
<proteinExistence type="predicted"/>
<evidence type="ECO:0000256" key="1">
    <source>
        <dbReference type="SAM" id="MobiDB-lite"/>
    </source>
</evidence>
<dbReference type="STRING" id="225164.V4B2Q0"/>
<dbReference type="KEGG" id="lgi:LOTGIDRAFT_158026"/>
<accession>V4B2Q0</accession>
<dbReference type="HOGENOM" id="CLU_1469826_0_0_1"/>
<dbReference type="Pfam" id="PF07647">
    <property type="entry name" value="SAM_2"/>
    <property type="match status" value="1"/>
</dbReference>
<dbReference type="Proteomes" id="UP000030746">
    <property type="component" value="Unassembled WGS sequence"/>
</dbReference>
<protein>
    <recommendedName>
        <fullName evidence="3">SAM domain-containing protein</fullName>
    </recommendedName>
</protein>
<dbReference type="EMBL" id="KB200701">
    <property type="protein sequence ID" value="ESP00737.1"/>
    <property type="molecule type" value="Genomic_DNA"/>
</dbReference>
<evidence type="ECO:0000256" key="2">
    <source>
        <dbReference type="SAM" id="Phobius"/>
    </source>
</evidence>
<keyword evidence="2" id="KW-0472">Membrane</keyword>
<dbReference type="InterPro" id="IPR001660">
    <property type="entry name" value="SAM"/>
</dbReference>
<dbReference type="InterPro" id="IPR013761">
    <property type="entry name" value="SAM/pointed_sf"/>
</dbReference>
<sequence>MSLLVVTRVIFLSAPAFVDGIFIFIVFIMETNTNESHGDKQSEKLPDMDTLKQIKPTKESVSSLNGKKNLKGKPKPLYFWTSADVNKWLRKHGGVCYDLYGDMLYQNDVTGRTLIKINEIKLEKIGITDVTHRKDMMQHILRLRLKHEVTDLKNLGQKGSGFELKLPESSRIPQQEKTDKSSEK</sequence>
<dbReference type="AlphaFoldDB" id="V4B2Q0"/>
<feature type="transmembrane region" description="Helical" evidence="2">
    <location>
        <begin position="6"/>
        <end position="28"/>
    </location>
</feature>
<evidence type="ECO:0000313" key="5">
    <source>
        <dbReference type="Proteomes" id="UP000030746"/>
    </source>
</evidence>
<reference evidence="4 5" key="1">
    <citation type="journal article" date="2013" name="Nature">
        <title>Insights into bilaterian evolution from three spiralian genomes.</title>
        <authorList>
            <person name="Simakov O."/>
            <person name="Marletaz F."/>
            <person name="Cho S.J."/>
            <person name="Edsinger-Gonzales E."/>
            <person name="Havlak P."/>
            <person name="Hellsten U."/>
            <person name="Kuo D.H."/>
            <person name="Larsson T."/>
            <person name="Lv J."/>
            <person name="Arendt D."/>
            <person name="Savage R."/>
            <person name="Osoegawa K."/>
            <person name="de Jong P."/>
            <person name="Grimwood J."/>
            <person name="Chapman J.A."/>
            <person name="Shapiro H."/>
            <person name="Aerts A."/>
            <person name="Otillar R.P."/>
            <person name="Terry A.Y."/>
            <person name="Boore J.L."/>
            <person name="Grigoriev I.V."/>
            <person name="Lindberg D.R."/>
            <person name="Seaver E.C."/>
            <person name="Weisblat D.A."/>
            <person name="Putnam N.H."/>
            <person name="Rokhsar D.S."/>
        </authorList>
    </citation>
    <scope>NUCLEOTIDE SEQUENCE [LARGE SCALE GENOMIC DNA]</scope>
</reference>
<keyword evidence="2" id="KW-0812">Transmembrane</keyword>
<feature type="compositionally biased region" description="Basic and acidic residues" evidence="1">
    <location>
        <begin position="174"/>
        <end position="184"/>
    </location>
</feature>
<organism evidence="4 5">
    <name type="scientific">Lottia gigantea</name>
    <name type="common">Giant owl limpet</name>
    <dbReference type="NCBI Taxonomy" id="225164"/>
    <lineage>
        <taxon>Eukaryota</taxon>
        <taxon>Metazoa</taxon>
        <taxon>Spiralia</taxon>
        <taxon>Lophotrochozoa</taxon>
        <taxon>Mollusca</taxon>
        <taxon>Gastropoda</taxon>
        <taxon>Patellogastropoda</taxon>
        <taxon>Lottioidea</taxon>
        <taxon>Lottiidae</taxon>
        <taxon>Lottia</taxon>
    </lineage>
</organism>
<dbReference type="OrthoDB" id="434324at2759"/>
<evidence type="ECO:0000313" key="4">
    <source>
        <dbReference type="EMBL" id="ESP00737.1"/>
    </source>
</evidence>
<dbReference type="Gene3D" id="1.10.150.50">
    <property type="entry name" value="Transcription Factor, Ets-1"/>
    <property type="match status" value="1"/>
</dbReference>
<dbReference type="GeneID" id="20237601"/>
<dbReference type="SUPFAM" id="SSF47769">
    <property type="entry name" value="SAM/Pointed domain"/>
    <property type="match status" value="1"/>
</dbReference>
<feature type="region of interest" description="Disordered" evidence="1">
    <location>
        <begin position="158"/>
        <end position="184"/>
    </location>
</feature>
<name>V4B2Q0_LOTGI</name>